<dbReference type="GO" id="GO:0008094">
    <property type="term" value="F:ATP-dependent activity, acting on DNA"/>
    <property type="evidence" value="ECO:0007669"/>
    <property type="project" value="TreeGrafter"/>
</dbReference>
<dbReference type="EMBL" id="AEYP01004137">
    <property type="status" value="NOT_ANNOTATED_CDS"/>
    <property type="molecule type" value="Genomic_DNA"/>
</dbReference>
<dbReference type="EMBL" id="AEYP01004134">
    <property type="status" value="NOT_ANNOTATED_CDS"/>
    <property type="molecule type" value="Genomic_DNA"/>
</dbReference>
<dbReference type="EMBL" id="AEYP01004136">
    <property type="status" value="NOT_ANNOTATED_CDS"/>
    <property type="molecule type" value="Genomic_DNA"/>
</dbReference>
<dbReference type="InterPro" id="IPR027417">
    <property type="entry name" value="P-loop_NTPase"/>
</dbReference>
<reference evidence="1" key="1">
    <citation type="submission" date="2024-06" db="UniProtKB">
        <authorList>
            <consortium name="Ensembl"/>
        </authorList>
    </citation>
    <scope>IDENTIFICATION</scope>
</reference>
<dbReference type="STRING" id="9669.ENSMPUP00000007213"/>
<dbReference type="GO" id="GO:0033063">
    <property type="term" value="C:Rad51B-Rad51C-Rad51D-XRCC2 complex"/>
    <property type="evidence" value="ECO:0007669"/>
    <property type="project" value="InterPro"/>
</dbReference>
<dbReference type="GO" id="GO:0000400">
    <property type="term" value="F:four-way junction DNA binding"/>
    <property type="evidence" value="ECO:0007669"/>
    <property type="project" value="TreeGrafter"/>
</dbReference>
<organism evidence="1">
    <name type="scientific">Mustela putorius furo</name>
    <name type="common">European domestic ferret</name>
    <name type="synonym">Mustela furo</name>
    <dbReference type="NCBI Taxonomy" id="9669"/>
    <lineage>
        <taxon>Eukaryota</taxon>
        <taxon>Metazoa</taxon>
        <taxon>Chordata</taxon>
        <taxon>Craniata</taxon>
        <taxon>Vertebrata</taxon>
        <taxon>Euteleostomi</taxon>
        <taxon>Mammalia</taxon>
        <taxon>Eutheria</taxon>
        <taxon>Laurasiatheria</taxon>
        <taxon>Carnivora</taxon>
        <taxon>Caniformia</taxon>
        <taxon>Musteloidea</taxon>
        <taxon>Mustelidae</taxon>
        <taxon>Mustelinae</taxon>
        <taxon>Mustela</taxon>
    </lineage>
</organism>
<dbReference type="GO" id="GO:0000724">
    <property type="term" value="P:double-strand break repair via homologous recombination"/>
    <property type="evidence" value="ECO:0007669"/>
    <property type="project" value="InterPro"/>
</dbReference>
<proteinExistence type="predicted"/>
<sequence length="120" mass="12902">SQKQDFILQHSSHQVILTNQITTHLSGALASQADLVSPADDLSLSEGTSGFSCVTAALGNTWSHSVNTRLILQSLGSDRRQILIAKSPLAPFTSFAYTIEKEGLVLQGQQRPQGHTMTVV</sequence>
<dbReference type="InParanoid" id="M3Y7A6"/>
<dbReference type="GeneTree" id="ENSGT00600000085608"/>
<dbReference type="PANTHER" id="PTHR46456:SF1">
    <property type="entry name" value="DNA REPAIR PROTEIN RAD51 HOMOLOG 2"/>
    <property type="match status" value="1"/>
</dbReference>
<dbReference type="Gene3D" id="3.40.50.300">
    <property type="entry name" value="P-loop containing nucleotide triphosphate hydrolases"/>
    <property type="match status" value="1"/>
</dbReference>
<dbReference type="HOGENOM" id="CLU_2297954_0_0_1"/>
<accession>M3Y7A6</accession>
<dbReference type="Ensembl" id="ENSMPUT00000007332.1">
    <property type="protein sequence ID" value="ENSMPUP00000007213.1"/>
    <property type="gene ID" value="ENSMPUG00000007270.1"/>
</dbReference>
<evidence type="ECO:0000313" key="1">
    <source>
        <dbReference type="Ensembl" id="ENSMPUP00000007213.1"/>
    </source>
</evidence>
<dbReference type="AlphaFoldDB" id="M3Y7A6"/>
<dbReference type="GO" id="GO:0005657">
    <property type="term" value="C:replication fork"/>
    <property type="evidence" value="ECO:0007669"/>
    <property type="project" value="TreeGrafter"/>
</dbReference>
<protein>
    <submittedName>
        <fullName evidence="1">Uncharacterized protein</fullName>
    </submittedName>
</protein>
<dbReference type="OMA" id="TTWIGAQ"/>
<name>M3Y7A6_MUSPF</name>
<dbReference type="GO" id="GO:0003697">
    <property type="term" value="F:single-stranded DNA binding"/>
    <property type="evidence" value="ECO:0007669"/>
    <property type="project" value="TreeGrafter"/>
</dbReference>
<dbReference type="eggNOG" id="KOG1433">
    <property type="taxonomic scope" value="Eukaryota"/>
</dbReference>
<dbReference type="PANTHER" id="PTHR46456">
    <property type="entry name" value="DNA REPAIR PROTEIN RAD51 HOMOLOG 2"/>
    <property type="match status" value="1"/>
</dbReference>
<dbReference type="GO" id="GO:0003690">
    <property type="term" value="F:double-stranded DNA binding"/>
    <property type="evidence" value="ECO:0007669"/>
    <property type="project" value="TreeGrafter"/>
</dbReference>
<dbReference type="EMBL" id="AEYP01004135">
    <property type="status" value="NOT_ANNOTATED_CDS"/>
    <property type="molecule type" value="Genomic_DNA"/>
</dbReference>
<dbReference type="InterPro" id="IPR030548">
    <property type="entry name" value="RAD51B"/>
</dbReference>